<dbReference type="InterPro" id="IPR006669">
    <property type="entry name" value="MgtE_transporter"/>
</dbReference>
<dbReference type="EMBL" id="CM001167">
    <property type="protein sequence ID" value="EGJ70924.1"/>
    <property type="molecule type" value="Genomic_DNA"/>
</dbReference>
<comment type="subcellular location">
    <subcellularLocation>
        <location evidence="9">Cell membrane</location>
        <topology evidence="9">Multi-pass membrane protein</topology>
    </subcellularLocation>
    <subcellularLocation>
        <location evidence="1">Membrane</location>
        <topology evidence="1">Multi-pass membrane protein</topology>
    </subcellularLocation>
</comment>
<evidence type="ECO:0000256" key="9">
    <source>
        <dbReference type="RuleBase" id="RU362011"/>
    </source>
</evidence>
<evidence type="ECO:0000313" key="12">
    <source>
        <dbReference type="Proteomes" id="UP000018439"/>
    </source>
</evidence>
<feature type="domain" description="CBS" evidence="10">
    <location>
        <begin position="201"/>
        <end position="257"/>
    </location>
</feature>
<name>F3ZSQ0_9BACE</name>
<evidence type="ECO:0000256" key="3">
    <source>
        <dbReference type="ARBA" id="ARBA00022448"/>
    </source>
</evidence>
<dbReference type="GO" id="GO:0005886">
    <property type="term" value="C:plasma membrane"/>
    <property type="evidence" value="ECO:0007669"/>
    <property type="project" value="UniProtKB-SubCell"/>
</dbReference>
<gene>
    <name evidence="11" type="ORF">Bcop_0707</name>
</gene>
<evidence type="ECO:0000256" key="4">
    <source>
        <dbReference type="ARBA" id="ARBA00022692"/>
    </source>
</evidence>
<dbReference type="InterPro" id="IPR006668">
    <property type="entry name" value="Mg_transptr_MgtE_intracell_dom"/>
</dbReference>
<evidence type="ECO:0000256" key="2">
    <source>
        <dbReference type="ARBA" id="ARBA00009749"/>
    </source>
</evidence>
<organism evidence="11 12">
    <name type="scientific">Bacteroides coprosuis DSM 18011</name>
    <dbReference type="NCBI Taxonomy" id="679937"/>
    <lineage>
        <taxon>Bacteria</taxon>
        <taxon>Pseudomonadati</taxon>
        <taxon>Bacteroidota</taxon>
        <taxon>Bacteroidia</taxon>
        <taxon>Bacteroidales</taxon>
        <taxon>Bacteroidaceae</taxon>
        <taxon>Bacteroides</taxon>
    </lineage>
</organism>
<keyword evidence="5 9" id="KW-0460">Magnesium</keyword>
<protein>
    <recommendedName>
        <fullName evidence="9">Magnesium transporter MgtE</fullName>
    </recommendedName>
</protein>
<keyword evidence="3 9" id="KW-0813">Transport</keyword>
<dbReference type="PANTHER" id="PTHR43773">
    <property type="entry name" value="MAGNESIUM TRANSPORTER MGTE"/>
    <property type="match status" value="1"/>
</dbReference>
<accession>F3ZSQ0</accession>
<comment type="subunit">
    <text evidence="9">Homodimer.</text>
</comment>
<reference evidence="11 12" key="1">
    <citation type="journal article" date="2011" name="Stand. Genomic Sci.">
        <title>Non-contiguous finished genome sequence of Bacteroides coprosuis type strain (PC139).</title>
        <authorList>
            <person name="Land M."/>
            <person name="Held B."/>
            <person name="Gronow S."/>
            <person name="Abt B."/>
            <person name="Lucas S."/>
            <person name="Del Rio T.G."/>
            <person name="Nolan M."/>
            <person name="Tice H."/>
            <person name="Cheng J.F."/>
            <person name="Pitluck S."/>
            <person name="Liolios K."/>
            <person name="Pagani I."/>
            <person name="Ivanova N."/>
            <person name="Mavromatis K."/>
            <person name="Mikhailova N."/>
            <person name="Pati A."/>
            <person name="Tapia R."/>
            <person name="Han C."/>
            <person name="Goodwin L."/>
            <person name="Chen A."/>
            <person name="Palaniappan K."/>
            <person name="Hauser L."/>
            <person name="Brambilla E.M."/>
            <person name="Rohde M."/>
            <person name="Goker M."/>
            <person name="Detter J.C."/>
            <person name="Woyke T."/>
            <person name="Bristow J."/>
            <person name="Eisen J.A."/>
            <person name="Markowitz V."/>
            <person name="Hugenholtz P."/>
            <person name="Kyrpides N.C."/>
            <person name="Klenk H.P."/>
            <person name="Lapidus A."/>
        </authorList>
    </citation>
    <scope>NUCLEOTIDE SEQUENCE [LARGE SCALE GENOMIC DNA]</scope>
    <source>
        <strain evidence="11 12">DSM 18011</strain>
    </source>
</reference>
<keyword evidence="12" id="KW-1185">Reference proteome</keyword>
<dbReference type="PROSITE" id="PS51371">
    <property type="entry name" value="CBS"/>
    <property type="match status" value="2"/>
</dbReference>
<feature type="domain" description="CBS" evidence="10">
    <location>
        <begin position="137"/>
        <end position="199"/>
    </location>
</feature>
<dbReference type="InterPro" id="IPR000644">
    <property type="entry name" value="CBS_dom"/>
</dbReference>
<feature type="transmembrane region" description="Helical" evidence="9">
    <location>
        <begin position="355"/>
        <end position="375"/>
    </location>
</feature>
<comment type="similarity">
    <text evidence="2 9">Belongs to the SLC41A transporter family.</text>
</comment>
<comment type="caution">
    <text evidence="9">Lacks conserved residue(s) required for the propagation of feature annotation.</text>
</comment>
<dbReference type="SUPFAM" id="SSF161093">
    <property type="entry name" value="MgtE membrane domain-like"/>
    <property type="match status" value="1"/>
</dbReference>
<dbReference type="PANTHER" id="PTHR43773:SF1">
    <property type="entry name" value="MAGNESIUM TRANSPORTER MGTE"/>
    <property type="match status" value="1"/>
</dbReference>
<feature type="transmembrane region" description="Helical" evidence="9">
    <location>
        <begin position="382"/>
        <end position="405"/>
    </location>
</feature>
<evidence type="ECO:0000256" key="6">
    <source>
        <dbReference type="ARBA" id="ARBA00022989"/>
    </source>
</evidence>
<dbReference type="STRING" id="679937.Bcop_0707"/>
<comment type="function">
    <text evidence="9">Acts as a magnesium transporter.</text>
</comment>
<keyword evidence="6 9" id="KW-1133">Transmembrane helix</keyword>
<dbReference type="SUPFAM" id="SSF54631">
    <property type="entry name" value="CBS-domain pair"/>
    <property type="match status" value="1"/>
</dbReference>
<dbReference type="NCBIfam" id="TIGR00400">
    <property type="entry name" value="mgtE"/>
    <property type="match status" value="1"/>
</dbReference>
<dbReference type="eggNOG" id="COG2239">
    <property type="taxonomic scope" value="Bacteria"/>
</dbReference>
<dbReference type="Pfam" id="PF01769">
    <property type="entry name" value="MgtE"/>
    <property type="match status" value="1"/>
</dbReference>
<evidence type="ECO:0000259" key="10">
    <source>
        <dbReference type="PROSITE" id="PS51371"/>
    </source>
</evidence>
<dbReference type="Gene3D" id="3.10.580.10">
    <property type="entry name" value="CBS-domain"/>
    <property type="match status" value="1"/>
</dbReference>
<dbReference type="SMART" id="SM00924">
    <property type="entry name" value="MgtE_N"/>
    <property type="match status" value="1"/>
</dbReference>
<dbReference type="Proteomes" id="UP000018439">
    <property type="component" value="Chromosome"/>
</dbReference>
<dbReference type="AlphaFoldDB" id="F3ZSQ0"/>
<keyword evidence="7 9" id="KW-0472">Membrane</keyword>
<evidence type="ECO:0000256" key="7">
    <source>
        <dbReference type="ARBA" id="ARBA00023136"/>
    </source>
</evidence>
<evidence type="ECO:0000313" key="11">
    <source>
        <dbReference type="EMBL" id="EGJ70924.1"/>
    </source>
</evidence>
<dbReference type="InterPro" id="IPR038076">
    <property type="entry name" value="MgtE_N_sf"/>
</dbReference>
<proteinExistence type="inferred from homology"/>
<dbReference type="InterPro" id="IPR046342">
    <property type="entry name" value="CBS_dom_sf"/>
</dbReference>
<evidence type="ECO:0000256" key="8">
    <source>
        <dbReference type="PROSITE-ProRule" id="PRU00703"/>
    </source>
</evidence>
<dbReference type="Gene3D" id="1.25.60.10">
    <property type="entry name" value="MgtE N-terminal domain-like"/>
    <property type="match status" value="1"/>
</dbReference>
<dbReference type="InterPro" id="IPR006667">
    <property type="entry name" value="SLC41_membr_dom"/>
</dbReference>
<keyword evidence="8" id="KW-0129">CBS domain</keyword>
<dbReference type="SUPFAM" id="SSF158791">
    <property type="entry name" value="MgtE N-terminal domain-like"/>
    <property type="match status" value="1"/>
</dbReference>
<sequence length="444" mass="49373">MNQEFIDHIKALIKNKAQSQLKDELQKLHPADIAELLNDLSYTEAKDIYRLLDNEIAADVLVEMDEDIRKDFLELLPSATIAKRFIDHMDTDDAVDLMRDLDTEKQSEILSHIDDVEQAGNIVDLLKYDEHTAGGLMATEMVKVNENLSMPECLKEMRAQAEELDEIHYVYVVDDDDRLQGVFPLKKVITSPSVSKVKHVMKKDPISVKVDTPLDEVAQIIEKYDLVALPVVDSIGRLAGIITVDDVMDEIREQAEKDYQLASGLSQDVETDDNLFKQTKARLPWLLIGMIGGMGNSILIEGFESTLTTEMSYYIPLIGGTGGNVGTQSSALVVQGLANSSLDSKETVKQVSKEAVVALVNATIISMLVYIFNFFRFGPTAIITYSVSLSLFSVVMFASIFGTLVPMTLERLKIDPAIATGPFISITNDIVGMMFYMMLTRLLS</sequence>
<feature type="transmembrane region" description="Helical" evidence="9">
    <location>
        <begin position="417"/>
        <end position="439"/>
    </location>
</feature>
<dbReference type="HOGENOM" id="CLU_037408_1_1_10"/>
<dbReference type="Pfam" id="PF00571">
    <property type="entry name" value="CBS"/>
    <property type="match status" value="2"/>
</dbReference>
<dbReference type="InterPro" id="IPR036739">
    <property type="entry name" value="SLC41_membr_dom_sf"/>
</dbReference>
<dbReference type="GO" id="GO:0015095">
    <property type="term" value="F:magnesium ion transmembrane transporter activity"/>
    <property type="evidence" value="ECO:0007669"/>
    <property type="project" value="UniProtKB-UniRule"/>
</dbReference>
<keyword evidence="4 9" id="KW-0812">Transmembrane</keyword>
<dbReference type="CDD" id="cd04606">
    <property type="entry name" value="CBS_pair_Mg_transporter"/>
    <property type="match status" value="1"/>
</dbReference>
<dbReference type="SMART" id="SM00116">
    <property type="entry name" value="CBS"/>
    <property type="match status" value="2"/>
</dbReference>
<keyword evidence="9" id="KW-0479">Metal-binding</keyword>
<evidence type="ECO:0000256" key="1">
    <source>
        <dbReference type="ARBA" id="ARBA00004141"/>
    </source>
</evidence>
<dbReference type="Gene3D" id="1.10.357.20">
    <property type="entry name" value="SLC41 divalent cation transporters, integral membrane domain"/>
    <property type="match status" value="1"/>
</dbReference>
<evidence type="ECO:0000256" key="5">
    <source>
        <dbReference type="ARBA" id="ARBA00022842"/>
    </source>
</evidence>
<dbReference type="Pfam" id="PF03448">
    <property type="entry name" value="MgtE_N"/>
    <property type="match status" value="1"/>
</dbReference>
<dbReference type="OrthoDB" id="9790355at2"/>
<dbReference type="GO" id="GO:0046872">
    <property type="term" value="F:metal ion binding"/>
    <property type="evidence" value="ECO:0007669"/>
    <property type="project" value="UniProtKB-KW"/>
</dbReference>
<keyword evidence="9" id="KW-1003">Cell membrane</keyword>